<evidence type="ECO:0000259" key="18">
    <source>
        <dbReference type="PROSITE" id="PS51847"/>
    </source>
</evidence>
<feature type="region of interest" description="Disordered" evidence="15">
    <location>
        <begin position="1"/>
        <end position="49"/>
    </location>
</feature>
<keyword evidence="8" id="KW-0677">Repeat</keyword>
<feature type="domain" description="C2" evidence="17">
    <location>
        <begin position="708"/>
        <end position="825"/>
    </location>
</feature>
<feature type="compositionally biased region" description="Polar residues" evidence="15">
    <location>
        <begin position="24"/>
        <end position="41"/>
    </location>
</feature>
<evidence type="ECO:0000256" key="16">
    <source>
        <dbReference type="SAM" id="Phobius"/>
    </source>
</evidence>
<dbReference type="Gene3D" id="2.60.40.150">
    <property type="entry name" value="C2 domain"/>
    <property type="match status" value="3"/>
</dbReference>
<comment type="subcellular location">
    <subcellularLocation>
        <location evidence="1">Cell membrane</location>
        <topology evidence="1">Peripheral membrane protein</topology>
    </subcellularLocation>
    <subcellularLocation>
        <location evidence="2">Endoplasmic reticulum membrane</location>
        <topology evidence="2">Multi-pass membrane protein</topology>
    </subcellularLocation>
</comment>
<reference evidence="19" key="1">
    <citation type="submission" date="2025-08" db="UniProtKB">
        <authorList>
            <consortium name="Ensembl"/>
        </authorList>
    </citation>
    <scope>IDENTIFICATION</scope>
</reference>
<evidence type="ECO:0000256" key="6">
    <source>
        <dbReference type="ARBA" id="ARBA00022692"/>
    </source>
</evidence>
<evidence type="ECO:0000313" key="19">
    <source>
        <dbReference type="Ensembl" id="ENSMAMP00000006696.2"/>
    </source>
</evidence>
<comment type="similarity">
    <text evidence="3">Belongs to the extended synaptotagmin family.</text>
</comment>
<feature type="domain" description="SMP-LTD" evidence="18">
    <location>
        <begin position="137"/>
        <end position="360"/>
    </location>
</feature>
<reference evidence="19" key="2">
    <citation type="submission" date="2025-09" db="UniProtKB">
        <authorList>
            <consortium name="Ensembl"/>
        </authorList>
    </citation>
    <scope>IDENTIFICATION</scope>
</reference>
<dbReference type="InterPro" id="IPR037749">
    <property type="entry name" value="Ext_Synaptotagmin_C2B"/>
</dbReference>
<dbReference type="InterPro" id="IPR051634">
    <property type="entry name" value="Extended_Synaptotagmin"/>
</dbReference>
<evidence type="ECO:0000256" key="2">
    <source>
        <dbReference type="ARBA" id="ARBA00004477"/>
    </source>
</evidence>
<dbReference type="SMART" id="SM00239">
    <property type="entry name" value="C2"/>
    <property type="match status" value="3"/>
</dbReference>
<name>A0A3Q3LAM4_9TELE</name>
<keyword evidence="4" id="KW-0813">Transport</keyword>
<dbReference type="AlphaFoldDB" id="A0A3Q3LAM4"/>
<dbReference type="FunFam" id="2.60.40.150:FF:000093">
    <property type="entry name" value="Extended synaptotagmin 3"/>
    <property type="match status" value="1"/>
</dbReference>
<evidence type="ECO:0000256" key="13">
    <source>
        <dbReference type="ARBA" id="ARBA00023121"/>
    </source>
</evidence>
<dbReference type="Pfam" id="PF00168">
    <property type="entry name" value="C2"/>
    <property type="match status" value="3"/>
</dbReference>
<evidence type="ECO:0000256" key="10">
    <source>
        <dbReference type="ARBA" id="ARBA00022837"/>
    </source>
</evidence>
<keyword evidence="10" id="KW-0106">Calcium</keyword>
<keyword evidence="12" id="KW-0445">Lipid transport</keyword>
<dbReference type="GO" id="GO:0005544">
    <property type="term" value="F:calcium-dependent phospholipid binding"/>
    <property type="evidence" value="ECO:0007669"/>
    <property type="project" value="TreeGrafter"/>
</dbReference>
<feature type="compositionally biased region" description="Polar residues" evidence="15">
    <location>
        <begin position="595"/>
        <end position="607"/>
    </location>
</feature>
<evidence type="ECO:0000256" key="1">
    <source>
        <dbReference type="ARBA" id="ARBA00004202"/>
    </source>
</evidence>
<evidence type="ECO:0000313" key="20">
    <source>
        <dbReference type="Proteomes" id="UP000261640"/>
    </source>
</evidence>
<evidence type="ECO:0000256" key="14">
    <source>
        <dbReference type="ARBA" id="ARBA00023136"/>
    </source>
</evidence>
<protein>
    <submittedName>
        <fullName evidence="19">Extended synaptotagmin-like protein 2b</fullName>
    </submittedName>
</protein>
<dbReference type="PANTHER" id="PTHR45761:SF2">
    <property type="entry name" value="EXTENDED SYNAPTOTAGMIN-2"/>
    <property type="match status" value="1"/>
</dbReference>
<dbReference type="InterPro" id="IPR031468">
    <property type="entry name" value="SMP_LBD"/>
</dbReference>
<dbReference type="GeneTree" id="ENSGT00940000156086"/>
<dbReference type="PANTHER" id="PTHR45761">
    <property type="entry name" value="EXTENDED SYNAPTOTAGMIN-LIKE PROTEIN 2, ISOFORM C"/>
    <property type="match status" value="1"/>
</dbReference>
<keyword evidence="14 16" id="KW-0472">Membrane</keyword>
<dbReference type="Ensembl" id="ENSMAMT00000006881.2">
    <property type="protein sequence ID" value="ENSMAMP00000006696.2"/>
    <property type="gene ID" value="ENSMAMG00000004412.2"/>
</dbReference>
<dbReference type="InterPro" id="IPR035892">
    <property type="entry name" value="C2_domain_sf"/>
</dbReference>
<dbReference type="CDD" id="cd04030">
    <property type="entry name" value="C2C_KIAA1228"/>
    <property type="match status" value="1"/>
</dbReference>
<dbReference type="CDD" id="cd08391">
    <property type="entry name" value="C2A_C2C_Synaptotagmin_like"/>
    <property type="match status" value="1"/>
</dbReference>
<dbReference type="InterPro" id="IPR037752">
    <property type="entry name" value="C2C_KIAA1228"/>
</dbReference>
<dbReference type="GO" id="GO:0005886">
    <property type="term" value="C:plasma membrane"/>
    <property type="evidence" value="ECO:0007669"/>
    <property type="project" value="UniProtKB-SubCell"/>
</dbReference>
<feature type="transmembrane region" description="Helical" evidence="16">
    <location>
        <begin position="68"/>
        <end position="95"/>
    </location>
</feature>
<organism evidence="19 20">
    <name type="scientific">Mastacembelus armatus</name>
    <name type="common">zig-zag eel</name>
    <dbReference type="NCBI Taxonomy" id="205130"/>
    <lineage>
        <taxon>Eukaryota</taxon>
        <taxon>Metazoa</taxon>
        <taxon>Chordata</taxon>
        <taxon>Craniata</taxon>
        <taxon>Vertebrata</taxon>
        <taxon>Euteleostomi</taxon>
        <taxon>Actinopterygii</taxon>
        <taxon>Neopterygii</taxon>
        <taxon>Teleostei</taxon>
        <taxon>Neoteleostei</taxon>
        <taxon>Acanthomorphata</taxon>
        <taxon>Anabantaria</taxon>
        <taxon>Synbranchiformes</taxon>
        <taxon>Mastacembelidae</taxon>
        <taxon>Mastacembelus</taxon>
    </lineage>
</organism>
<keyword evidence="11 16" id="KW-1133">Transmembrane helix</keyword>
<dbReference type="PROSITE" id="PS51847">
    <property type="entry name" value="SMP"/>
    <property type="match status" value="1"/>
</dbReference>
<feature type="compositionally biased region" description="Low complexity" evidence="15">
    <location>
        <begin position="654"/>
        <end position="665"/>
    </location>
</feature>
<dbReference type="Pfam" id="PF17047">
    <property type="entry name" value="SMP_LBD"/>
    <property type="match status" value="1"/>
</dbReference>
<dbReference type="PROSITE" id="PS50004">
    <property type="entry name" value="C2"/>
    <property type="match status" value="3"/>
</dbReference>
<feature type="compositionally biased region" description="Pro residues" evidence="15">
    <location>
        <begin position="622"/>
        <end position="632"/>
    </location>
</feature>
<keyword evidence="9" id="KW-0256">Endoplasmic reticulum</keyword>
<keyword evidence="7" id="KW-0479">Metal-binding</keyword>
<evidence type="ECO:0000256" key="8">
    <source>
        <dbReference type="ARBA" id="ARBA00022737"/>
    </source>
</evidence>
<dbReference type="GO" id="GO:0061817">
    <property type="term" value="P:endoplasmic reticulum-plasma membrane tethering"/>
    <property type="evidence" value="ECO:0007669"/>
    <property type="project" value="InterPro"/>
</dbReference>
<dbReference type="GO" id="GO:0031210">
    <property type="term" value="F:phosphatidylcholine binding"/>
    <property type="evidence" value="ECO:0007669"/>
    <property type="project" value="TreeGrafter"/>
</dbReference>
<proteinExistence type="inferred from homology"/>
<dbReference type="GO" id="GO:0035091">
    <property type="term" value="F:phosphatidylinositol binding"/>
    <property type="evidence" value="ECO:0007669"/>
    <property type="project" value="TreeGrafter"/>
</dbReference>
<evidence type="ECO:0000256" key="9">
    <source>
        <dbReference type="ARBA" id="ARBA00022824"/>
    </source>
</evidence>
<feature type="region of interest" description="Disordered" evidence="15">
    <location>
        <begin position="595"/>
        <end position="677"/>
    </location>
</feature>
<dbReference type="InterPro" id="IPR037733">
    <property type="entry name" value="Ext_Synaptotagmin_C2A"/>
</dbReference>
<evidence type="ECO:0000256" key="11">
    <source>
        <dbReference type="ARBA" id="ARBA00022989"/>
    </source>
</evidence>
<dbReference type="CDD" id="cd04050">
    <property type="entry name" value="C2B_Synaptotagmin-like"/>
    <property type="match status" value="1"/>
</dbReference>
<keyword evidence="20" id="KW-1185">Reference proteome</keyword>
<evidence type="ECO:0000256" key="4">
    <source>
        <dbReference type="ARBA" id="ARBA00022448"/>
    </source>
</evidence>
<dbReference type="SUPFAM" id="SSF49562">
    <property type="entry name" value="C2 domain (Calcium/lipid-binding domain, CaLB)"/>
    <property type="match status" value="3"/>
</dbReference>
<dbReference type="InterPro" id="IPR039010">
    <property type="entry name" value="Synaptotagmin_SMP"/>
</dbReference>
<evidence type="ECO:0000256" key="5">
    <source>
        <dbReference type="ARBA" id="ARBA00022475"/>
    </source>
</evidence>
<dbReference type="FunFam" id="2.60.40.150:FF:000091">
    <property type="entry name" value="Extended synaptotagmin 2"/>
    <property type="match status" value="1"/>
</dbReference>
<evidence type="ECO:0000256" key="7">
    <source>
        <dbReference type="ARBA" id="ARBA00022723"/>
    </source>
</evidence>
<dbReference type="FunFam" id="2.60.40.150:FF:000025">
    <property type="entry name" value="Extended synaptotagmin 2"/>
    <property type="match status" value="1"/>
</dbReference>
<evidence type="ECO:0000259" key="17">
    <source>
        <dbReference type="PROSITE" id="PS50004"/>
    </source>
</evidence>
<dbReference type="GO" id="GO:0006869">
    <property type="term" value="P:lipid transport"/>
    <property type="evidence" value="ECO:0007669"/>
    <property type="project" value="UniProtKB-KW"/>
</dbReference>
<dbReference type="Proteomes" id="UP000261640">
    <property type="component" value="Unplaced"/>
</dbReference>
<keyword evidence="13" id="KW-0446">Lipid-binding</keyword>
<dbReference type="GO" id="GO:0008429">
    <property type="term" value="F:phosphatidylethanolamine binding"/>
    <property type="evidence" value="ECO:0007669"/>
    <property type="project" value="TreeGrafter"/>
</dbReference>
<feature type="domain" description="C2" evidence="17">
    <location>
        <begin position="277"/>
        <end position="405"/>
    </location>
</feature>
<dbReference type="GO" id="GO:0005789">
    <property type="term" value="C:endoplasmic reticulum membrane"/>
    <property type="evidence" value="ECO:0007669"/>
    <property type="project" value="UniProtKB-SubCell"/>
</dbReference>
<evidence type="ECO:0000256" key="12">
    <source>
        <dbReference type="ARBA" id="ARBA00023055"/>
    </source>
</evidence>
<evidence type="ECO:0000256" key="3">
    <source>
        <dbReference type="ARBA" id="ARBA00005867"/>
    </source>
</evidence>
<keyword evidence="6 16" id="KW-0812">Transmembrane</keyword>
<dbReference type="InterPro" id="IPR000008">
    <property type="entry name" value="C2_dom"/>
</dbReference>
<evidence type="ECO:0000256" key="15">
    <source>
        <dbReference type="SAM" id="MobiDB-lite"/>
    </source>
</evidence>
<dbReference type="GO" id="GO:0005509">
    <property type="term" value="F:calcium ion binding"/>
    <property type="evidence" value="ECO:0007669"/>
    <property type="project" value="TreeGrafter"/>
</dbReference>
<keyword evidence="5" id="KW-1003">Cell membrane</keyword>
<accession>A0A3Q3LAM4</accession>
<feature type="domain" description="C2" evidence="17">
    <location>
        <begin position="430"/>
        <end position="568"/>
    </location>
</feature>
<sequence>MSRDSMTAVRGAHPHDANPASPKENGQPSPSTAPSRDNFSHPSADDTSLSSTSELTQTWVHFAKTFVLIFPIYALGYFEFSFSWLLIGLVIFFWWRRNTGGKYSRLSRALSFFEQEERRVKQSLPTSELPPWVHFPDVERVEWLNKAVKQMWPYICQFVEKVFHETIEPAVKVSNSHLSTFSFSKIDLGDKPLRVNGVKVYSENVDRRQIIMDLQISFVSNTEIDVDIKRYYCKAGIKIIYCFLLFISLLCPNLPSCSHSGFSDSLIQDIIYSYLVLPHRITIPLVKDVELAKLRFPMPKGVLRIHFLEAQDLEGKDKFLGGLIKGKSDPYGIIQIGNQLFQSKTVKESLHPKWNEVYEALVYEHSGQHLEIELFDEDPDKDDFLGSLMIDMTELHKEQKVDEWFDLEEAPTGKLHLKLEWLSLLSTPEKLDQVLRSVRADRSLANDGLSSAVLVVYLDSAKNLPVRFCRVLFVFMLASAKKSSTEPNPYVQFTVGHKTLYSKIRYKTKEPLWEDCFSFLVHNPRRQELEVEVKDDKHKCTLGNLMVPLNSLLTEEDMTLSQCFPLKNSGPSSTIKLKMALRILSLEKQVSSDQPSYVQVRKSSVLQPTMAPSHRPSASDSPLPPPTPPPPIDASTFTLQHRDGEPYSASPLRSTSNLSTCMSSSQKHLPHKESTPSLASDISLPFATLELQQRLHQLQNGTAPSQYPLGEVQLTVRHSSQRNKLIVVVHACRNLIAFTKDGSDPFIRLYLLPDKSRTGRRKTSTMKKTLNPVYDQTFEFSVSMVELHRRTLDVAVKNGGSMLSKHKGLLGKVNGEDISKGCTQW</sequence>